<feature type="domain" description="TcaA protein NTF2-like" evidence="2">
    <location>
        <begin position="53"/>
        <end position="161"/>
    </location>
</feature>
<dbReference type="PROSITE" id="PS51257">
    <property type="entry name" value="PROKAR_LIPOPROTEIN"/>
    <property type="match status" value="1"/>
</dbReference>
<evidence type="ECO:0000256" key="1">
    <source>
        <dbReference type="SAM" id="MobiDB-lite"/>
    </source>
</evidence>
<comment type="caution">
    <text evidence="3">The sequence shown here is derived from an EMBL/GenBank/DDBJ whole genome shotgun (WGS) entry which is preliminary data.</text>
</comment>
<name>A0A4V3BEY6_9STAP</name>
<dbReference type="InterPro" id="IPR054528">
    <property type="entry name" value="TcaA_5th"/>
</dbReference>
<feature type="region of interest" description="Disordered" evidence="1">
    <location>
        <begin position="169"/>
        <end position="229"/>
    </location>
</feature>
<accession>A0A4V3BEY6</accession>
<feature type="compositionally biased region" description="Low complexity" evidence="1">
    <location>
        <begin position="177"/>
        <end position="202"/>
    </location>
</feature>
<proteinExistence type="predicted"/>
<dbReference type="EMBL" id="SCWB01000007">
    <property type="protein sequence ID" value="TDM11947.1"/>
    <property type="molecule type" value="Genomic_DNA"/>
</dbReference>
<dbReference type="Pfam" id="PF22819">
    <property type="entry name" value="TcaA_5th"/>
    <property type="match status" value="1"/>
</dbReference>
<organism evidence="3 4">
    <name type="scientific">Macrococcus lamae</name>
    <dbReference type="NCBI Taxonomy" id="198484"/>
    <lineage>
        <taxon>Bacteria</taxon>
        <taxon>Bacillati</taxon>
        <taxon>Bacillota</taxon>
        <taxon>Bacilli</taxon>
        <taxon>Bacillales</taxon>
        <taxon>Staphylococcaceae</taxon>
        <taxon>Macrococcus</taxon>
    </lineage>
</organism>
<evidence type="ECO:0000259" key="2">
    <source>
        <dbReference type="Pfam" id="PF22819"/>
    </source>
</evidence>
<dbReference type="OrthoDB" id="2418087at2"/>
<evidence type="ECO:0000313" key="4">
    <source>
        <dbReference type="Proteomes" id="UP000294802"/>
    </source>
</evidence>
<protein>
    <recommendedName>
        <fullName evidence="2">TcaA protein NTF2-like domain-containing protein</fullName>
    </recommendedName>
</protein>
<dbReference type="RefSeq" id="WP_133443597.1">
    <property type="nucleotide sequence ID" value="NZ_SCWB01000007.1"/>
</dbReference>
<dbReference type="AlphaFoldDB" id="A0A4V3BEY6"/>
<feature type="compositionally biased region" description="Polar residues" evidence="1">
    <location>
        <begin position="203"/>
        <end position="212"/>
    </location>
</feature>
<sequence length="312" mass="35135">MKRLTALLMLSVLLSACGGQSEQQQVKEGAAKKEQVEQDKQAVKKPVKVNYRTLTKKQLTAYLKAMPRAFNEREYKQISKYIKKNSEAEKYIKKTIKSGQFDHYYIERFTIKDVTVKGSKTKATVTRVMSSEATGEQLTEVVTVFDLSYDKAEKTMLITDFNDKSVQRVNQETATTEQPASEAPTSESPTSENTTTEQPSTEAVTTEETQTDCAGCAGTDSNESQEEQIATEKPATNMTVQEAQKLVESRYRKAVEDYNDDADVKFTYTSEQPEEDAGGSYYHIQAIDRNLPHENLLQSFKVYIDSKEVVAE</sequence>
<keyword evidence="4" id="KW-1185">Reference proteome</keyword>
<reference evidence="3 4" key="1">
    <citation type="submission" date="2019-01" db="EMBL/GenBank/DDBJ databases">
        <title>Draft genome sequences of the type strains of six Macrococcus species.</title>
        <authorList>
            <person name="Mazhar S."/>
            <person name="Altermann E."/>
            <person name="Hill C."/>
            <person name="Mcauliffe O."/>
        </authorList>
    </citation>
    <scope>NUCLEOTIDE SEQUENCE [LARGE SCALE GENOMIC DNA]</scope>
    <source>
        <strain evidence="3 4">CCM4815</strain>
    </source>
</reference>
<evidence type="ECO:0000313" key="3">
    <source>
        <dbReference type="EMBL" id="TDM11947.1"/>
    </source>
</evidence>
<gene>
    <name evidence="3" type="ORF">ERX29_04970</name>
</gene>
<dbReference type="Proteomes" id="UP000294802">
    <property type="component" value="Unassembled WGS sequence"/>
</dbReference>